<evidence type="ECO:0000259" key="2">
    <source>
        <dbReference type="PROSITE" id="PS51724"/>
    </source>
</evidence>
<dbReference type="GO" id="GO:0032506">
    <property type="term" value="P:cytokinetic process"/>
    <property type="evidence" value="ECO:0007669"/>
    <property type="project" value="TreeGrafter"/>
</dbReference>
<dbReference type="STRING" id="555512.SAMN04487993_1003190"/>
<proteinExistence type="predicted"/>
<dbReference type="Gene3D" id="3.30.70.1070">
    <property type="entry name" value="Sporulation related repeat"/>
    <property type="match status" value="1"/>
</dbReference>
<dbReference type="AlphaFoldDB" id="A0A1G8JRW7"/>
<feature type="compositionally biased region" description="Pro residues" evidence="1">
    <location>
        <begin position="201"/>
        <end position="212"/>
    </location>
</feature>
<dbReference type="SUPFAM" id="SSF110997">
    <property type="entry name" value="Sporulation related repeat"/>
    <property type="match status" value="1"/>
</dbReference>
<keyword evidence="4" id="KW-1185">Reference proteome</keyword>
<reference evidence="3 4" key="1">
    <citation type="submission" date="2016-10" db="EMBL/GenBank/DDBJ databases">
        <authorList>
            <person name="de Groot N.N."/>
        </authorList>
    </citation>
    <scope>NUCLEOTIDE SEQUENCE [LARGE SCALE GENOMIC DNA]</scope>
    <source>
        <strain evidence="3 4">DSM 26424</strain>
    </source>
</reference>
<accession>A0A1G8JRW7</accession>
<evidence type="ECO:0000313" key="3">
    <source>
        <dbReference type="EMBL" id="SDI33300.1"/>
    </source>
</evidence>
<feature type="compositionally biased region" description="Low complexity" evidence="1">
    <location>
        <begin position="177"/>
        <end position="200"/>
    </location>
</feature>
<dbReference type="EMBL" id="FNEJ01000003">
    <property type="protein sequence ID" value="SDI33300.1"/>
    <property type="molecule type" value="Genomic_DNA"/>
</dbReference>
<dbReference type="GO" id="GO:0042834">
    <property type="term" value="F:peptidoglycan binding"/>
    <property type="evidence" value="ECO:0007669"/>
    <property type="project" value="InterPro"/>
</dbReference>
<feature type="domain" description="SPOR" evidence="2">
    <location>
        <begin position="214"/>
        <end position="293"/>
    </location>
</feature>
<dbReference type="GO" id="GO:0030428">
    <property type="term" value="C:cell septum"/>
    <property type="evidence" value="ECO:0007669"/>
    <property type="project" value="TreeGrafter"/>
</dbReference>
<dbReference type="PROSITE" id="PS51724">
    <property type="entry name" value="SPOR"/>
    <property type="match status" value="1"/>
</dbReference>
<dbReference type="RefSeq" id="WP_089844424.1">
    <property type="nucleotide sequence ID" value="NZ_FNEJ01000003.1"/>
</dbReference>
<evidence type="ECO:0000256" key="1">
    <source>
        <dbReference type="SAM" id="MobiDB-lite"/>
    </source>
</evidence>
<dbReference type="Pfam" id="PF05036">
    <property type="entry name" value="SPOR"/>
    <property type="match status" value="1"/>
</dbReference>
<dbReference type="GO" id="GO:0032153">
    <property type="term" value="C:cell division site"/>
    <property type="evidence" value="ECO:0007669"/>
    <property type="project" value="TreeGrafter"/>
</dbReference>
<sequence length="293" mass="30219">MVESNGTARAGLRAGTCLALALALLGGCSEGQMPGFLKGGGSSATSEGPQVPRMVERDIEAPEIFQATEAGLWDGRPSLGGVWVAHPDVTEPERVIIRNESNGQFVIGALFRRERMSPGPALQVSSDAAAAIGMLAGQPVELNVVALRREETAEDPATLPAAAGLGEGAMPEAPDVTEAPLDPAPAAAAPETAPEAADLSAPPPVAAPPAPRPASALARPYVQIGIFSVEQNAENTADSMRQAGMVPEVRRQESSGKTFWRVLVGPAQTQSDLDAVLAKIKEAGFTDAYAVTN</sequence>
<feature type="region of interest" description="Disordered" evidence="1">
    <location>
        <begin position="161"/>
        <end position="213"/>
    </location>
</feature>
<dbReference type="PANTHER" id="PTHR38687">
    <property type="entry name" value="CELL DIVISION PROTEIN DEDD-RELATED"/>
    <property type="match status" value="1"/>
</dbReference>
<evidence type="ECO:0000313" key="4">
    <source>
        <dbReference type="Proteomes" id="UP000199093"/>
    </source>
</evidence>
<name>A0A1G8JRW7_9RHOB</name>
<protein>
    <submittedName>
        <fullName evidence="3">Sporulation related domain-containing protein</fullName>
    </submittedName>
</protein>
<dbReference type="InterPro" id="IPR052521">
    <property type="entry name" value="Cell_div_SPOR-domain"/>
</dbReference>
<gene>
    <name evidence="3" type="ORF">SAMN04487993_1003190</name>
</gene>
<dbReference type="PANTHER" id="PTHR38687:SF1">
    <property type="entry name" value="CELL DIVISION PROTEIN DEDD"/>
    <property type="match status" value="1"/>
</dbReference>
<organism evidence="3 4">
    <name type="scientific">Salipiger marinus</name>
    <dbReference type="NCBI Taxonomy" id="555512"/>
    <lineage>
        <taxon>Bacteria</taxon>
        <taxon>Pseudomonadati</taxon>
        <taxon>Pseudomonadota</taxon>
        <taxon>Alphaproteobacteria</taxon>
        <taxon>Rhodobacterales</taxon>
        <taxon>Roseobacteraceae</taxon>
        <taxon>Salipiger</taxon>
    </lineage>
</organism>
<dbReference type="Proteomes" id="UP000199093">
    <property type="component" value="Unassembled WGS sequence"/>
</dbReference>
<dbReference type="OrthoDB" id="9766672at2"/>
<dbReference type="InterPro" id="IPR007730">
    <property type="entry name" value="SPOR-like_dom"/>
</dbReference>
<dbReference type="InterPro" id="IPR036680">
    <property type="entry name" value="SPOR-like_sf"/>
</dbReference>